<reference evidence="5 6" key="1">
    <citation type="journal article" name="Nat. Commun.">
        <title>Undinarchaeota illuminate DPANN phylogeny and the impact of gene transfer on archaeal evolution.</title>
        <authorList>
            <person name="Dombrowski N."/>
            <person name="Williams T.A."/>
            <person name="Sun J."/>
            <person name="Woodcroft B.J."/>
            <person name="Lee J.H."/>
            <person name="Minh B.Q."/>
            <person name="Rinke C."/>
            <person name="Spang A."/>
        </authorList>
    </citation>
    <scope>NUCLEOTIDE SEQUENCE [LARGE SCALE GENOMIC DNA]</scope>
    <source>
        <strain evidence="5">MAG_bin1129</strain>
    </source>
</reference>
<feature type="domain" description="Transketolase-like pyrimidine-binding" evidence="4">
    <location>
        <begin position="6"/>
        <end position="170"/>
    </location>
</feature>
<gene>
    <name evidence="5" type="ORF">H1016_03205</name>
</gene>
<comment type="similarity">
    <text evidence="2">Belongs to the transketolase family.</text>
</comment>
<comment type="caution">
    <text evidence="5">The sequence shown here is derived from an EMBL/GenBank/DDBJ whole genome shotgun (WGS) entry which is preliminary data.</text>
</comment>
<evidence type="ECO:0000256" key="3">
    <source>
        <dbReference type="ARBA" id="ARBA00023052"/>
    </source>
</evidence>
<keyword evidence="6" id="KW-1185">Reference proteome</keyword>
<dbReference type="Gene3D" id="3.40.50.920">
    <property type="match status" value="1"/>
</dbReference>
<accession>A0A832V1U4</accession>
<name>A0A832V1U4_9ARCH</name>
<dbReference type="PANTHER" id="PTHR43825:SF1">
    <property type="entry name" value="TRANSKETOLASE-LIKE PYRIMIDINE-BINDING DOMAIN-CONTAINING PROTEIN"/>
    <property type="match status" value="1"/>
</dbReference>
<dbReference type="InterPro" id="IPR033248">
    <property type="entry name" value="Transketolase_C"/>
</dbReference>
<protein>
    <submittedName>
        <fullName evidence="5">Transketolase family protein</fullName>
    </submittedName>
</protein>
<dbReference type="FunFam" id="3.40.50.970:FF:000129">
    <property type="entry name" value="Transketolase"/>
    <property type="match status" value="1"/>
</dbReference>
<organism evidence="5 6">
    <name type="scientific">Candidatus Naiadarchaeum limnaeum</name>
    <dbReference type="NCBI Taxonomy" id="2756139"/>
    <lineage>
        <taxon>Archaea</taxon>
        <taxon>Candidatus Undinarchaeota</taxon>
        <taxon>Candidatus Undinarchaeia</taxon>
        <taxon>Candidatus Naiadarchaeales</taxon>
        <taxon>Candidatus Naiadarchaeaceae</taxon>
        <taxon>Candidatus Naiadarchaeum</taxon>
    </lineage>
</organism>
<dbReference type="EMBL" id="DVAB01000025">
    <property type="protein sequence ID" value="HIK00521.1"/>
    <property type="molecule type" value="Genomic_DNA"/>
</dbReference>
<evidence type="ECO:0000256" key="2">
    <source>
        <dbReference type="ARBA" id="ARBA00007131"/>
    </source>
</evidence>
<dbReference type="AlphaFoldDB" id="A0A832V1U4"/>
<dbReference type="InterPro" id="IPR029061">
    <property type="entry name" value="THDP-binding"/>
</dbReference>
<keyword evidence="3" id="KW-0786">Thiamine pyrophosphate</keyword>
<dbReference type="PANTHER" id="PTHR43825">
    <property type="entry name" value="PYRUVATE DEHYDROGENASE E1 COMPONENT"/>
    <property type="match status" value="1"/>
</dbReference>
<dbReference type="GO" id="GO:0006082">
    <property type="term" value="P:organic acid metabolic process"/>
    <property type="evidence" value="ECO:0007669"/>
    <property type="project" value="UniProtKB-ARBA"/>
</dbReference>
<dbReference type="Gene3D" id="3.40.50.970">
    <property type="match status" value="1"/>
</dbReference>
<dbReference type="InterPro" id="IPR005475">
    <property type="entry name" value="Transketolase-like_Pyr-bd"/>
</dbReference>
<proteinExistence type="inferred from homology"/>
<dbReference type="GO" id="GO:0044272">
    <property type="term" value="P:sulfur compound biosynthetic process"/>
    <property type="evidence" value="ECO:0007669"/>
    <property type="project" value="UniProtKB-ARBA"/>
</dbReference>
<dbReference type="Pfam" id="PF02780">
    <property type="entry name" value="Transketolase_C"/>
    <property type="match status" value="1"/>
</dbReference>
<evidence type="ECO:0000259" key="4">
    <source>
        <dbReference type="SMART" id="SM00861"/>
    </source>
</evidence>
<dbReference type="Proteomes" id="UP000646946">
    <property type="component" value="Unassembled WGS sequence"/>
</dbReference>
<dbReference type="SUPFAM" id="SSF52922">
    <property type="entry name" value="TK C-terminal domain-like"/>
    <property type="match status" value="1"/>
</dbReference>
<sequence>MEQKKIPTRDGFGKGLLKLAEKNQNIVALEADLGKSVRTEWMRQKFPERVFNFGIAEQDMFVTAAGLASCGKIPFAGTFAIFTERAFEQIRNTIGWGNMNVKVIGSHGGILTGEDGASAQTVEDVAVYRVIPNFTVIVPADAVEAEKATEAIAKHNGPVFMRLTRSGVPIIFDDSYKFEIGKGKVLKGGEDVTILACGPLVSESLKAAEFLEKEKIKARVVNISTIKPLDGNLVLKCAKETHAIVTAEDHSIIGGLGGAVSEFLGENYPVPLERVGIKDKFGESGSPAELYKKYGLTAEDIVAAAKRVIKRKKH</sequence>
<dbReference type="InterPro" id="IPR051157">
    <property type="entry name" value="PDH/Transketolase"/>
</dbReference>
<evidence type="ECO:0000313" key="5">
    <source>
        <dbReference type="EMBL" id="HIK00521.1"/>
    </source>
</evidence>
<comment type="cofactor">
    <cofactor evidence="1">
        <name>thiamine diphosphate</name>
        <dbReference type="ChEBI" id="CHEBI:58937"/>
    </cofactor>
</comment>
<evidence type="ECO:0000256" key="1">
    <source>
        <dbReference type="ARBA" id="ARBA00001964"/>
    </source>
</evidence>
<dbReference type="SUPFAM" id="SSF52518">
    <property type="entry name" value="Thiamin diphosphate-binding fold (THDP-binding)"/>
    <property type="match status" value="1"/>
</dbReference>
<dbReference type="InterPro" id="IPR009014">
    <property type="entry name" value="Transketo_C/PFOR_II"/>
</dbReference>
<dbReference type="Pfam" id="PF02779">
    <property type="entry name" value="Transket_pyr"/>
    <property type="match status" value="1"/>
</dbReference>
<dbReference type="CDD" id="cd07033">
    <property type="entry name" value="TPP_PYR_DXS_TK_like"/>
    <property type="match status" value="1"/>
</dbReference>
<dbReference type="SMART" id="SM00861">
    <property type="entry name" value="Transket_pyr"/>
    <property type="match status" value="1"/>
</dbReference>
<evidence type="ECO:0000313" key="6">
    <source>
        <dbReference type="Proteomes" id="UP000646946"/>
    </source>
</evidence>